<keyword evidence="7" id="KW-0472">Membrane</keyword>
<dbReference type="InterPro" id="IPR011009">
    <property type="entry name" value="Kinase-like_dom_sf"/>
</dbReference>
<dbReference type="GO" id="GO:0007052">
    <property type="term" value="P:mitotic spindle organization"/>
    <property type="evidence" value="ECO:0007669"/>
    <property type="project" value="TreeGrafter"/>
</dbReference>
<evidence type="ECO:0000256" key="2">
    <source>
        <dbReference type="ARBA" id="ARBA00022679"/>
    </source>
</evidence>
<evidence type="ECO:0000256" key="4">
    <source>
        <dbReference type="ARBA" id="ARBA00022741"/>
    </source>
</evidence>
<keyword evidence="10" id="KW-1185">Reference proteome</keyword>
<evidence type="ECO:0000256" key="3">
    <source>
        <dbReference type="ARBA" id="ARBA00022737"/>
    </source>
</evidence>
<organism evidence="9 10">
    <name type="scientific">Stegodyphus mimosarum</name>
    <name type="common">African social velvet spider</name>
    <dbReference type="NCBI Taxonomy" id="407821"/>
    <lineage>
        <taxon>Eukaryota</taxon>
        <taxon>Metazoa</taxon>
        <taxon>Ecdysozoa</taxon>
        <taxon>Arthropoda</taxon>
        <taxon>Chelicerata</taxon>
        <taxon>Arachnida</taxon>
        <taxon>Araneae</taxon>
        <taxon>Araneomorphae</taxon>
        <taxon>Entelegynae</taxon>
        <taxon>Eresoidea</taxon>
        <taxon>Eresidae</taxon>
        <taxon>Stegodyphus</taxon>
    </lineage>
</organism>
<feature type="transmembrane region" description="Helical" evidence="7">
    <location>
        <begin position="87"/>
        <end position="109"/>
    </location>
</feature>
<dbReference type="STRING" id="407821.A0A087UH49"/>
<keyword evidence="3" id="KW-0677">Repeat</keyword>
<keyword evidence="6" id="KW-0067">ATP-binding</keyword>
<sequence>GFARVHELTDLTTSQVYAGKIIPKSRLTKPHQKEKILREIDLHRQLQHKNVVRFHHFFEDEHNVYIILENCSRKVSSLPRPPPPTDLFVFTLIAAFRVVVLLEVSLLFVRSQIVKGKEAFWRTIRNHAQGI</sequence>
<keyword evidence="7" id="KW-0812">Transmembrane</keyword>
<dbReference type="Proteomes" id="UP000054359">
    <property type="component" value="Unassembled WGS sequence"/>
</dbReference>
<dbReference type="FunFam" id="3.30.200.20:FF:000091">
    <property type="entry name" value="Serine/threonine-protein kinase PLK"/>
    <property type="match status" value="1"/>
</dbReference>
<evidence type="ECO:0000313" key="10">
    <source>
        <dbReference type="Proteomes" id="UP000054359"/>
    </source>
</evidence>
<dbReference type="EMBL" id="KK119765">
    <property type="protein sequence ID" value="KFM76688.1"/>
    <property type="molecule type" value="Genomic_DNA"/>
</dbReference>
<dbReference type="PANTHER" id="PTHR24345:SF0">
    <property type="entry name" value="CELL CYCLE SERINE_THREONINE-PROTEIN KINASE CDC5_MSD2"/>
    <property type="match status" value="1"/>
</dbReference>
<name>A0A087UH49_STEMI</name>
<keyword evidence="5 9" id="KW-0418">Kinase</keyword>
<dbReference type="SUPFAM" id="SSF56112">
    <property type="entry name" value="Protein kinase-like (PK-like)"/>
    <property type="match status" value="1"/>
</dbReference>
<dbReference type="GO" id="GO:0004674">
    <property type="term" value="F:protein serine/threonine kinase activity"/>
    <property type="evidence" value="ECO:0007669"/>
    <property type="project" value="UniProtKB-KW"/>
</dbReference>
<keyword evidence="4" id="KW-0547">Nucleotide-binding</keyword>
<dbReference type="PROSITE" id="PS50011">
    <property type="entry name" value="PROTEIN_KINASE_DOM"/>
    <property type="match status" value="1"/>
</dbReference>
<keyword evidence="7" id="KW-1133">Transmembrane helix</keyword>
<feature type="non-terminal residue" evidence="9">
    <location>
        <position position="131"/>
    </location>
</feature>
<dbReference type="Gene3D" id="3.30.200.20">
    <property type="entry name" value="Phosphorylase Kinase, domain 1"/>
    <property type="match status" value="1"/>
</dbReference>
<dbReference type="GO" id="GO:0005813">
    <property type="term" value="C:centrosome"/>
    <property type="evidence" value="ECO:0007669"/>
    <property type="project" value="TreeGrafter"/>
</dbReference>
<evidence type="ECO:0000256" key="5">
    <source>
        <dbReference type="ARBA" id="ARBA00022777"/>
    </source>
</evidence>
<dbReference type="GO" id="GO:0005634">
    <property type="term" value="C:nucleus"/>
    <property type="evidence" value="ECO:0007669"/>
    <property type="project" value="TreeGrafter"/>
</dbReference>
<dbReference type="GO" id="GO:0000776">
    <property type="term" value="C:kinetochore"/>
    <property type="evidence" value="ECO:0007669"/>
    <property type="project" value="TreeGrafter"/>
</dbReference>
<evidence type="ECO:0000256" key="6">
    <source>
        <dbReference type="ARBA" id="ARBA00022840"/>
    </source>
</evidence>
<feature type="non-terminal residue" evidence="9">
    <location>
        <position position="1"/>
    </location>
</feature>
<evidence type="ECO:0000313" key="9">
    <source>
        <dbReference type="EMBL" id="KFM76688.1"/>
    </source>
</evidence>
<dbReference type="GO" id="GO:0005524">
    <property type="term" value="F:ATP binding"/>
    <property type="evidence" value="ECO:0007669"/>
    <property type="project" value="UniProtKB-KW"/>
</dbReference>
<keyword evidence="1" id="KW-0723">Serine/threonine-protein kinase</keyword>
<evidence type="ECO:0000259" key="8">
    <source>
        <dbReference type="PROSITE" id="PS50011"/>
    </source>
</evidence>
<dbReference type="InterPro" id="IPR000719">
    <property type="entry name" value="Prot_kinase_dom"/>
</dbReference>
<evidence type="ECO:0000256" key="1">
    <source>
        <dbReference type="ARBA" id="ARBA00022527"/>
    </source>
</evidence>
<dbReference type="GO" id="GO:0005737">
    <property type="term" value="C:cytoplasm"/>
    <property type="evidence" value="ECO:0007669"/>
    <property type="project" value="TreeGrafter"/>
</dbReference>
<feature type="domain" description="Protein kinase" evidence="8">
    <location>
        <begin position="1"/>
        <end position="131"/>
    </location>
</feature>
<dbReference type="GO" id="GO:0000922">
    <property type="term" value="C:spindle pole"/>
    <property type="evidence" value="ECO:0007669"/>
    <property type="project" value="TreeGrafter"/>
</dbReference>
<gene>
    <name evidence="9" type="ORF">X975_17545</name>
</gene>
<proteinExistence type="predicted"/>
<dbReference type="OrthoDB" id="408964at2759"/>
<evidence type="ECO:0000256" key="7">
    <source>
        <dbReference type="SAM" id="Phobius"/>
    </source>
</evidence>
<dbReference type="PANTHER" id="PTHR24345">
    <property type="entry name" value="SERINE/THREONINE-PROTEIN KINASE PLK"/>
    <property type="match status" value="1"/>
</dbReference>
<reference evidence="9 10" key="1">
    <citation type="submission" date="2013-11" db="EMBL/GenBank/DDBJ databases">
        <title>Genome sequencing of Stegodyphus mimosarum.</title>
        <authorList>
            <person name="Bechsgaard J."/>
        </authorList>
    </citation>
    <scope>NUCLEOTIDE SEQUENCE [LARGE SCALE GENOMIC DNA]</scope>
</reference>
<protein>
    <submittedName>
        <fullName evidence="9">Serine/threonine-protein kinase PLK2</fullName>
    </submittedName>
</protein>
<accession>A0A087UH49</accession>
<dbReference type="AlphaFoldDB" id="A0A087UH49"/>
<dbReference type="Pfam" id="PF00069">
    <property type="entry name" value="Pkinase"/>
    <property type="match status" value="1"/>
</dbReference>
<keyword evidence="2" id="KW-0808">Transferase</keyword>